<feature type="region of interest" description="Disordered" evidence="3">
    <location>
        <begin position="1083"/>
        <end position="1119"/>
    </location>
</feature>
<evidence type="ECO:0000313" key="6">
    <source>
        <dbReference type="Proteomes" id="UP000425817"/>
    </source>
</evidence>
<feature type="compositionally biased region" description="Low complexity" evidence="3">
    <location>
        <begin position="695"/>
        <end position="729"/>
    </location>
</feature>
<feature type="compositionally biased region" description="Basic and acidic residues" evidence="3">
    <location>
        <begin position="856"/>
        <end position="866"/>
    </location>
</feature>
<feature type="region of interest" description="Disordered" evidence="3">
    <location>
        <begin position="695"/>
        <end position="757"/>
    </location>
</feature>
<feature type="domain" description="Zeta toxin" evidence="4">
    <location>
        <begin position="35"/>
        <end position="224"/>
    </location>
</feature>
<feature type="compositionally biased region" description="Basic and acidic residues" evidence="3">
    <location>
        <begin position="940"/>
        <end position="961"/>
    </location>
</feature>
<dbReference type="InterPro" id="IPR027417">
    <property type="entry name" value="P-loop_NTPase"/>
</dbReference>
<evidence type="ECO:0000256" key="2">
    <source>
        <dbReference type="ARBA" id="ARBA00022840"/>
    </source>
</evidence>
<dbReference type="Gene3D" id="3.40.50.300">
    <property type="entry name" value="P-loop containing nucleotide triphosphate hydrolases"/>
    <property type="match status" value="1"/>
</dbReference>
<dbReference type="InterPro" id="IPR010488">
    <property type="entry name" value="Zeta_toxin_domain"/>
</dbReference>
<proteinExistence type="predicted"/>
<feature type="region of interest" description="Disordered" evidence="3">
    <location>
        <begin position="838"/>
        <end position="892"/>
    </location>
</feature>
<evidence type="ECO:0000313" key="5">
    <source>
        <dbReference type="EMBL" id="QGW83202.1"/>
    </source>
</evidence>
<feature type="compositionally biased region" description="Low complexity" evidence="3">
    <location>
        <begin position="1089"/>
        <end position="1119"/>
    </location>
</feature>
<evidence type="ECO:0000256" key="1">
    <source>
        <dbReference type="ARBA" id="ARBA00022741"/>
    </source>
</evidence>
<feature type="region of interest" description="Disordered" evidence="3">
    <location>
        <begin position="936"/>
        <end position="1007"/>
    </location>
</feature>
<dbReference type="EMBL" id="CP046622">
    <property type="protein sequence ID" value="QGW83202.1"/>
    <property type="molecule type" value="Genomic_DNA"/>
</dbReference>
<sequence length="1119" mass="120617">MAGSNSYLLSEIENERIFRARILPKQLERAGSGLHPVEHPKMVIIGGQPGAGKSRTMGGVERELTHQGGALKISPDDFRKYHPAFKKLNIANDRTSSSFTHEDAGIWAEKLEKYGRAHKLNVILEGTLRTPENAAARLQEYKAAGYTTDVRVVATHERTSWQSVHSRYESDKRDDDYGRWVPKDGHDSAYKGVLDSVEVIEARKLSDRVGIYDRNGKAIYQNELKNGRWEHAPAARDALAGERSKPLTPAQWEEHLKNFDKITRNVIRPGRAAGVEEIQEIQRLRARSETIATEQLGHAPARSLGTRLTKLGAADAAIGATSGFKTFTKIGGAGSGVLMAYGAVSTREQYTALQSQGNQYAADALLREYMESATLGLAGGFAAGAAYGAATGSWSGPGALATGLVGGAIGAVGGDYIAKAHTQHKLDHQSGSDGITYTHTAQGWMGGSAPAPASQLEALEYKRSTAVTSLAVANPQVLDTRNITLADAQGKQIAWHGDGKGQWTASVTNPAYDAEAFARDMSTRMSDAMRQPGGGLDGKPGMPPMALSVPPVKTITADAATSAQLSQIAAQRQSANDHYPQIVAKASVMDYYGRGWDKSGTLPEFATKALNMPSETLIKDPATGKIWDATAKGFERTERTYVPEGDGAVARDVTVQPNAQEAARLLPAQQQAREANAQQGARFIAQTYEAVQQQQPQALQQSAPQRQSQNAPARTEAAASASAVVTNAAQGPVREEPNATRQQTPAQPKPTSGHLTPQQIERITTHESRIVPTPGGMSFAEAHRRRDEPEQISPGSLRPVGKLDTSQMDKGSPLYRMHLAQEQAHMRDLEIALAQDRERFKNEPSPQRTPQPSVERVQDRAPERVQEQAPAAGAEAMHSPTTHASMAAPVHSNPQGNAAAIAAAQAQVAAAQAQAAAAQAQAVAVQAELAQMHQQMARMAAERGHDGLERRDERDERDQRDQPGTTQLVQGRDTRQDLETGTHGKQISVTAAADTSRPLLRDFSDPGHPQHALYNTLKDGLPQRTAPQLLSHLTAACYKSGIKQPDDLAHVVGREGKLHFLSRSLFSPGTTVDVTQPAPSVQQTMQEVQQFDQQRAADRAQYQTQAAAQANQQQGPVMG</sequence>
<accession>A0A6I6HKA0</accession>
<feature type="compositionally biased region" description="Polar residues" evidence="3">
    <location>
        <begin position="739"/>
        <end position="757"/>
    </location>
</feature>
<dbReference type="OrthoDB" id="9792687at2"/>
<organism evidence="5 6">
    <name type="scientific">Variovorax paradoxus</name>
    <dbReference type="NCBI Taxonomy" id="34073"/>
    <lineage>
        <taxon>Bacteria</taxon>
        <taxon>Pseudomonadati</taxon>
        <taxon>Pseudomonadota</taxon>
        <taxon>Betaproteobacteria</taxon>
        <taxon>Burkholderiales</taxon>
        <taxon>Comamonadaceae</taxon>
        <taxon>Variovorax</taxon>
    </lineage>
</organism>
<keyword evidence="1" id="KW-0547">Nucleotide-binding</keyword>
<gene>
    <name evidence="5" type="ORF">GOQ09_17185</name>
</gene>
<dbReference type="Pfam" id="PF06414">
    <property type="entry name" value="Zeta_toxin"/>
    <property type="match status" value="1"/>
</dbReference>
<reference evidence="5 6" key="1">
    <citation type="submission" date="2019-12" db="EMBL/GenBank/DDBJ databases">
        <title>Hybrid Genome Assemblies of two High G+C Isolates from Undergraduate Microbiology Courses.</title>
        <authorList>
            <person name="Ne Ville C.J."/>
            <person name="Enright D."/>
            <person name="Hernandez I."/>
            <person name="Dodsworth J."/>
            <person name="Orwin P.M."/>
        </authorList>
    </citation>
    <scope>NUCLEOTIDE SEQUENCE [LARGE SCALE GENOMIC DNA]</scope>
    <source>
        <strain evidence="5 6">CSUSB</strain>
    </source>
</reference>
<dbReference type="SUPFAM" id="SSF52540">
    <property type="entry name" value="P-loop containing nucleoside triphosphate hydrolases"/>
    <property type="match status" value="1"/>
</dbReference>
<name>A0A6I6HKA0_VARPD</name>
<keyword evidence="2" id="KW-0067">ATP-binding</keyword>
<protein>
    <recommendedName>
        <fullName evidence="4">Zeta toxin domain-containing protein</fullName>
    </recommendedName>
</protein>
<feature type="compositionally biased region" description="Basic and acidic residues" evidence="3">
    <location>
        <begin position="972"/>
        <end position="982"/>
    </location>
</feature>
<dbReference type="GO" id="GO:0005524">
    <property type="term" value="F:ATP binding"/>
    <property type="evidence" value="ECO:0007669"/>
    <property type="project" value="UniProtKB-KW"/>
</dbReference>
<dbReference type="AlphaFoldDB" id="A0A6I6HKA0"/>
<evidence type="ECO:0000256" key="3">
    <source>
        <dbReference type="SAM" id="MobiDB-lite"/>
    </source>
</evidence>
<evidence type="ECO:0000259" key="4">
    <source>
        <dbReference type="Pfam" id="PF06414"/>
    </source>
</evidence>
<feature type="region of interest" description="Disordered" evidence="3">
    <location>
        <begin position="783"/>
        <end position="808"/>
    </location>
</feature>
<dbReference type="RefSeq" id="WP_157614620.1">
    <property type="nucleotide sequence ID" value="NZ_CP046622.1"/>
</dbReference>
<dbReference type="GO" id="GO:0016301">
    <property type="term" value="F:kinase activity"/>
    <property type="evidence" value="ECO:0007669"/>
    <property type="project" value="InterPro"/>
</dbReference>
<dbReference type="Proteomes" id="UP000425817">
    <property type="component" value="Chromosome"/>
</dbReference>